<dbReference type="STRING" id="3075.A0A087STC1"/>
<dbReference type="PANTHER" id="PTHR44119:SF1">
    <property type="entry name" value="MAGNESIUM-CHELATASE SUBUNIT CHLH, CHLOROPLASTIC"/>
    <property type="match status" value="1"/>
</dbReference>
<protein>
    <recommendedName>
        <fullName evidence="2">magnesium chelatase</fullName>
        <ecNumber evidence="2">6.6.1.1</ecNumber>
    </recommendedName>
</protein>
<evidence type="ECO:0000256" key="6">
    <source>
        <dbReference type="ARBA" id="ARBA00022840"/>
    </source>
</evidence>
<dbReference type="GO" id="GO:0015995">
    <property type="term" value="P:chlorophyll biosynthetic process"/>
    <property type="evidence" value="ECO:0007669"/>
    <property type="project" value="UniProtKB-KW"/>
</dbReference>
<dbReference type="GO" id="GO:0005524">
    <property type="term" value="F:ATP binding"/>
    <property type="evidence" value="ECO:0007669"/>
    <property type="project" value="UniProtKB-KW"/>
</dbReference>
<evidence type="ECO:0000313" key="12">
    <source>
        <dbReference type="EMBL" id="KFM28975.1"/>
    </source>
</evidence>
<gene>
    <name evidence="12" type="ORF">F751_6494</name>
</gene>
<dbReference type="Pfam" id="PF02514">
    <property type="entry name" value="CobN-Mg_chel"/>
    <property type="match status" value="3"/>
</dbReference>
<evidence type="ECO:0000256" key="5">
    <source>
        <dbReference type="ARBA" id="ARBA00022741"/>
    </source>
</evidence>
<dbReference type="KEGG" id="apro:F751_6494"/>
<evidence type="ECO:0000256" key="2">
    <source>
        <dbReference type="ARBA" id="ARBA00012825"/>
    </source>
</evidence>
<dbReference type="PANTHER" id="PTHR44119">
    <property type="entry name" value="MAGNESIUM-CHELATASE SUBUNIT CHLH, CHLOROPLASTIC"/>
    <property type="match status" value="1"/>
</dbReference>
<dbReference type="RefSeq" id="XP_011402024.1">
    <property type="nucleotide sequence ID" value="XM_011403722.1"/>
</dbReference>
<dbReference type="CDD" id="cd10150">
    <property type="entry name" value="CobN_like"/>
    <property type="match status" value="1"/>
</dbReference>
<evidence type="ECO:0000256" key="9">
    <source>
        <dbReference type="ARBA" id="ARBA00048693"/>
    </source>
</evidence>
<dbReference type="GO" id="GO:0016851">
    <property type="term" value="F:magnesium chelatase activity"/>
    <property type="evidence" value="ECO:0007669"/>
    <property type="project" value="UniProtKB-EC"/>
</dbReference>
<name>A0A087STC1_AUXPR</name>
<keyword evidence="5" id="KW-0547">Nucleotide-binding</keyword>
<evidence type="ECO:0000256" key="4">
    <source>
        <dbReference type="ARBA" id="ARBA00022598"/>
    </source>
</evidence>
<comment type="pathway">
    <text evidence="8">Porphyrin-containing compound metabolism.</text>
</comment>
<dbReference type="InterPro" id="IPR022571">
    <property type="entry name" value="Mg_chelatase_H_N"/>
</dbReference>
<keyword evidence="4" id="KW-0436">Ligase</keyword>
<reference evidence="12 13" key="1">
    <citation type="journal article" date="2014" name="BMC Genomics">
        <title>Oil accumulation mechanisms of the oleaginous microalga Chlorella protothecoides revealed through its genome, transcriptomes, and proteomes.</title>
        <authorList>
            <person name="Gao C."/>
            <person name="Wang Y."/>
            <person name="Shen Y."/>
            <person name="Yan D."/>
            <person name="He X."/>
            <person name="Dai J."/>
            <person name="Wu Q."/>
        </authorList>
    </citation>
    <scope>NUCLEOTIDE SEQUENCE [LARGE SCALE GENOMIC DNA]</scope>
    <source>
        <strain evidence="12 13">0710</strain>
    </source>
</reference>
<evidence type="ECO:0000259" key="10">
    <source>
        <dbReference type="Pfam" id="PF02514"/>
    </source>
</evidence>
<dbReference type="AlphaFoldDB" id="A0A087STC1"/>
<comment type="similarity">
    <text evidence="1">Belongs to the Mg-chelatase subunit H family.</text>
</comment>
<keyword evidence="13" id="KW-1185">Reference proteome</keyword>
<evidence type="ECO:0000256" key="7">
    <source>
        <dbReference type="ARBA" id="ARBA00023171"/>
    </source>
</evidence>
<evidence type="ECO:0000256" key="1">
    <source>
        <dbReference type="ARBA" id="ARBA00010851"/>
    </source>
</evidence>
<feature type="domain" description="CobN/magnesium chelatase" evidence="10">
    <location>
        <begin position="162"/>
        <end position="312"/>
    </location>
</feature>
<proteinExistence type="inferred from homology"/>
<comment type="catalytic activity">
    <reaction evidence="9">
        <text>protoporphyrin IX + Mg(2+) + ATP + H2O = Mg-protoporphyrin IX + ADP + phosphate + 3 H(+)</text>
        <dbReference type="Rhea" id="RHEA:13961"/>
        <dbReference type="ChEBI" id="CHEBI:15377"/>
        <dbReference type="ChEBI" id="CHEBI:15378"/>
        <dbReference type="ChEBI" id="CHEBI:18420"/>
        <dbReference type="ChEBI" id="CHEBI:30616"/>
        <dbReference type="ChEBI" id="CHEBI:43474"/>
        <dbReference type="ChEBI" id="CHEBI:57306"/>
        <dbReference type="ChEBI" id="CHEBI:60492"/>
        <dbReference type="ChEBI" id="CHEBI:456216"/>
        <dbReference type="EC" id="6.6.1.1"/>
    </reaction>
</comment>
<dbReference type="GO" id="GO:0015979">
    <property type="term" value="P:photosynthesis"/>
    <property type="evidence" value="ECO:0007669"/>
    <property type="project" value="UniProtKB-KW"/>
</dbReference>
<dbReference type="OrthoDB" id="10252009at2759"/>
<evidence type="ECO:0000256" key="8">
    <source>
        <dbReference type="ARBA" id="ARBA00023444"/>
    </source>
</evidence>
<feature type="domain" description="CobN/magnesium chelatase" evidence="10">
    <location>
        <begin position="682"/>
        <end position="971"/>
    </location>
</feature>
<dbReference type="GeneID" id="23617885"/>
<feature type="domain" description="Magnesium chelatase subunit H N-terminal" evidence="11">
    <location>
        <begin position="8"/>
        <end position="152"/>
    </location>
</feature>
<dbReference type="EMBL" id="KL662185">
    <property type="protein sequence ID" value="KFM28975.1"/>
    <property type="molecule type" value="Genomic_DNA"/>
</dbReference>
<dbReference type="Proteomes" id="UP000028924">
    <property type="component" value="Unassembled WGS sequence"/>
</dbReference>
<keyword evidence="6" id="KW-0067">ATP-binding</keyword>
<dbReference type="EC" id="6.6.1.1" evidence="2"/>
<accession>A0A087STC1</accession>
<organism evidence="12 13">
    <name type="scientific">Auxenochlorella protothecoides</name>
    <name type="common">Green microalga</name>
    <name type="synonym">Chlorella protothecoides</name>
    <dbReference type="NCBI Taxonomy" id="3075"/>
    <lineage>
        <taxon>Eukaryota</taxon>
        <taxon>Viridiplantae</taxon>
        <taxon>Chlorophyta</taxon>
        <taxon>core chlorophytes</taxon>
        <taxon>Trebouxiophyceae</taxon>
        <taxon>Chlorellales</taxon>
        <taxon>Chlorellaceae</taxon>
        <taxon>Auxenochlorella</taxon>
    </lineage>
</organism>
<evidence type="ECO:0000313" key="13">
    <source>
        <dbReference type="Proteomes" id="UP000028924"/>
    </source>
</evidence>
<dbReference type="InterPro" id="IPR003672">
    <property type="entry name" value="CobN/Mg_chltase"/>
</dbReference>
<evidence type="ECO:0000256" key="3">
    <source>
        <dbReference type="ARBA" id="ARBA00022531"/>
    </source>
</evidence>
<dbReference type="eggNOG" id="ENOG502RFFJ">
    <property type="taxonomic scope" value="Eukaryota"/>
</dbReference>
<keyword evidence="7" id="KW-0149">Chlorophyll biosynthesis</keyword>
<evidence type="ECO:0000259" key="11">
    <source>
        <dbReference type="Pfam" id="PF11965"/>
    </source>
</evidence>
<dbReference type="Pfam" id="PF11965">
    <property type="entry name" value="DUF3479"/>
    <property type="match status" value="1"/>
</dbReference>
<sequence length="1099" mass="118877">MPPSGAVRAVLVVGFESFNAALYRAAGERLLHLQPPVQLSVFSDRDLDAGKAELAAALKEADVFFGSLLFDFDQVEWLKARIEHIPIRLVFESALELMSSTQMGGESKSKGPPPAVQKVLKLFGSKREEDKLVGYLSFLKIGPKLLKFLPGKRGVKEGVQGSGMFPDAARYMAWYRRTHPGAAAAPVVAVLLYRKHVVTRQPYLWDLVTALEAGGLLPLPIFINGVEAHVIVRDALTSAHEAALVAAHGRGAASPTLARDAVAVDAIVNTVGFPLVGGPAGTMEGGRQAEVARSILATKNVPYLVAAPLLIQEGYDLGGVDLEALDGEAIVSALRQAAEGLRVARGPAGMRDLEAGLPAGVSISAAEVPPSELKRMLEFPADWGPSEWGPIPFLPDRDTLVRRMEKHWGPLDSYRGIASSSAGGLVITGVQIGKVWIGIQPMLGIEGDPMRLLFDRDLTPHPQYAAFYLWLQGAHGAHAVLHFGMHGTAEWLPGSPLGSSALSWPDVLHGDMPNIYLYAANNPSESLVAKRRGFATVISHNVPPYGRAGLYKQLAELRELLADYREAPGSSKDMRGTIVSLVVASGLDEDVVLEQDGVTFDADIVGDLSLEAFNSFTFRLTQYLQLLEGRLFSSGLHVLGKPPSREESLEYLAAYFGDRVPREALERVAAGESVQNVHVGGAAHPEAPSLLEEAQSIASLLGQNGEELRGLTRALSGQWVQPAPGGDLLRDGPGVLPTGRNIFALDPYRMPSPAALLRGSRAAESILAAHREQNDSAFPETVAVNLWGLDAIKTKGESVAIVLHLVGARPVKEGTGRIARFELIPLEGKADALMWLGRPRIDVLCNMSGIFRDSFQNVVELLDDMFHRAAATDEPEDANFIRKHAQEMAKEGHSQTAARLFSNPKGDYGSMVNERVGASNWESGEELGDTWSSRNAFSYGRGGERGRARPEVLDSLLSTTDRVVQTATGREDTPPRELEEVLRLEYRSKLLNPRWAQAMAAQGSGGAFEISQRMTALLGWGATTRFAPGWAWDQAAETYALDPDMADRLREANPEAFRNLLRRCLEAAGRGLWTPGEGVLEGLQQLDADMDAELEGVRR</sequence>
<feature type="domain" description="CobN/magnesium chelatase" evidence="10">
    <location>
        <begin position="400"/>
        <end position="672"/>
    </location>
</feature>
<keyword evidence="3" id="KW-0602">Photosynthesis</keyword>